<feature type="region of interest" description="Disordered" evidence="1">
    <location>
        <begin position="53"/>
        <end position="103"/>
    </location>
</feature>
<dbReference type="PANTHER" id="PTHR35046:SF9">
    <property type="entry name" value="RNA-DIRECTED DNA POLYMERASE"/>
    <property type="match status" value="1"/>
</dbReference>
<organism evidence="3 4">
    <name type="scientific">Castilleja foliolosa</name>
    <dbReference type="NCBI Taxonomy" id="1961234"/>
    <lineage>
        <taxon>Eukaryota</taxon>
        <taxon>Viridiplantae</taxon>
        <taxon>Streptophyta</taxon>
        <taxon>Embryophyta</taxon>
        <taxon>Tracheophyta</taxon>
        <taxon>Spermatophyta</taxon>
        <taxon>Magnoliopsida</taxon>
        <taxon>eudicotyledons</taxon>
        <taxon>Gunneridae</taxon>
        <taxon>Pentapetalae</taxon>
        <taxon>asterids</taxon>
        <taxon>lamiids</taxon>
        <taxon>Lamiales</taxon>
        <taxon>Orobanchaceae</taxon>
        <taxon>Pedicularideae</taxon>
        <taxon>Castillejinae</taxon>
        <taxon>Castilleja</taxon>
    </lineage>
</organism>
<dbReference type="Proteomes" id="UP001632038">
    <property type="component" value="Unassembled WGS sequence"/>
</dbReference>
<dbReference type="AlphaFoldDB" id="A0ABD3DNL6"/>
<name>A0ABD3DNL6_9LAMI</name>
<feature type="region of interest" description="Disordered" evidence="1">
    <location>
        <begin position="1"/>
        <end position="21"/>
    </location>
</feature>
<dbReference type="PANTHER" id="PTHR35046">
    <property type="entry name" value="ZINC KNUCKLE (CCHC-TYPE) FAMILY PROTEIN"/>
    <property type="match status" value="1"/>
</dbReference>
<keyword evidence="4" id="KW-1185">Reference proteome</keyword>
<reference evidence="4" key="1">
    <citation type="journal article" date="2024" name="IScience">
        <title>Strigolactones Initiate the Formation of Haustorium-like Structures in Castilleja.</title>
        <authorList>
            <person name="Buerger M."/>
            <person name="Peterson D."/>
            <person name="Chory J."/>
        </authorList>
    </citation>
    <scope>NUCLEOTIDE SEQUENCE [LARGE SCALE GENOMIC DNA]</scope>
</reference>
<feature type="compositionally biased region" description="Polar residues" evidence="1">
    <location>
        <begin position="8"/>
        <end position="21"/>
    </location>
</feature>
<evidence type="ECO:0000259" key="2">
    <source>
        <dbReference type="Pfam" id="PF03732"/>
    </source>
</evidence>
<gene>
    <name evidence="3" type="ORF">CASFOL_013672</name>
</gene>
<dbReference type="InterPro" id="IPR005162">
    <property type="entry name" value="Retrotrans_gag_dom"/>
</dbReference>
<dbReference type="EMBL" id="JAVIJP010000016">
    <property type="protein sequence ID" value="KAL3642857.1"/>
    <property type="molecule type" value="Genomic_DNA"/>
</dbReference>
<evidence type="ECO:0000313" key="4">
    <source>
        <dbReference type="Proteomes" id="UP001632038"/>
    </source>
</evidence>
<protein>
    <recommendedName>
        <fullName evidence="2">Retrotransposon gag domain-containing protein</fullName>
    </recommendedName>
</protein>
<feature type="domain" description="Retrotransposon gag" evidence="2">
    <location>
        <begin position="177"/>
        <end position="223"/>
    </location>
</feature>
<evidence type="ECO:0000256" key="1">
    <source>
        <dbReference type="SAM" id="MobiDB-lite"/>
    </source>
</evidence>
<dbReference type="Pfam" id="PF03732">
    <property type="entry name" value="Retrotrans_gag"/>
    <property type="match status" value="1"/>
</dbReference>
<proteinExistence type="predicted"/>
<comment type="caution">
    <text evidence="3">The sequence shown here is derived from an EMBL/GenBank/DDBJ whole genome shotgun (WGS) entry which is preliminary data.</text>
</comment>
<feature type="compositionally biased region" description="Basic residues" evidence="1">
    <location>
        <begin position="85"/>
        <end position="94"/>
    </location>
</feature>
<accession>A0ABD3DNL6</accession>
<evidence type="ECO:0000313" key="3">
    <source>
        <dbReference type="EMBL" id="KAL3642857.1"/>
    </source>
</evidence>
<sequence>MSKKDANSAGSSHNGDENTLNPQAKYLMEALRAELGRLITTEMEAVHERITAIEERPQRDNAGYQRDNAGYQRDNAGYQRDNAGHRRGGGRRGGRGGNFHLNGRQRDFDFEEEDFEEDDFDERRHGWRDREDNNLGNIKMNVPSFLGKNDPELYLEWERKVELMFDCHNYSDLKKVKLAAIEFSDYALVWWDQVVTSRRRNHERPIETWTEMKAVMRKRFVPTHY</sequence>